<name>A0A8D8XFS0_9HEMI</name>
<organism evidence="1">
    <name type="scientific">Cacopsylla melanoneura</name>
    <dbReference type="NCBI Taxonomy" id="428564"/>
    <lineage>
        <taxon>Eukaryota</taxon>
        <taxon>Metazoa</taxon>
        <taxon>Ecdysozoa</taxon>
        <taxon>Arthropoda</taxon>
        <taxon>Hexapoda</taxon>
        <taxon>Insecta</taxon>
        <taxon>Pterygota</taxon>
        <taxon>Neoptera</taxon>
        <taxon>Paraneoptera</taxon>
        <taxon>Hemiptera</taxon>
        <taxon>Sternorrhyncha</taxon>
        <taxon>Psylloidea</taxon>
        <taxon>Psyllidae</taxon>
        <taxon>Psyllinae</taxon>
        <taxon>Cacopsylla</taxon>
    </lineage>
</organism>
<sequence>MVSSSIFLLSFSSFYLTYRRYYRYRSKKPLHKNLQHLILETKNLEFFLYLYNRYKTVSVFFKFLVISFFSFQFSKCLRIDVVTSSIATKVFSLITVFKRLVFGLKSFVSITNSFRYLIVFKLLVLELGT</sequence>
<protein>
    <submittedName>
        <fullName evidence="1">Uncharacterized protein</fullName>
    </submittedName>
</protein>
<accession>A0A8D8XFS0</accession>
<dbReference type="EMBL" id="HBUF01312015">
    <property type="protein sequence ID" value="CAG6693364.1"/>
    <property type="molecule type" value="Transcribed_RNA"/>
</dbReference>
<dbReference type="AlphaFoldDB" id="A0A8D8XFS0"/>
<reference evidence="1" key="1">
    <citation type="submission" date="2021-05" db="EMBL/GenBank/DDBJ databases">
        <authorList>
            <person name="Alioto T."/>
            <person name="Alioto T."/>
            <person name="Gomez Garrido J."/>
        </authorList>
    </citation>
    <scope>NUCLEOTIDE SEQUENCE</scope>
</reference>
<proteinExistence type="predicted"/>
<evidence type="ECO:0000313" key="1">
    <source>
        <dbReference type="EMBL" id="CAG6693364.1"/>
    </source>
</evidence>